<dbReference type="Proteomes" id="UP000308901">
    <property type="component" value="Unassembled WGS sequence"/>
</dbReference>
<protein>
    <submittedName>
        <fullName evidence="1">Uncharacterized protein</fullName>
    </submittedName>
</protein>
<dbReference type="RefSeq" id="WP_138153715.1">
    <property type="nucleotide sequence ID" value="NZ_VANU01000007.1"/>
</dbReference>
<sequence length="122" mass="14289">MKNTVNLIGLESQVLECYSYFMDNHKTTNFDDLEAKIRDLKNVMVRMTITNLVNMIDRVVEDGRKNRNGENKQYNVSSLQITNDDKVNLICHEVVGFDNIDKKYILDNELSYINFSKVTRVY</sequence>
<comment type="caution">
    <text evidence="1">The sequence shown here is derived from an EMBL/GenBank/DDBJ whole genome shotgun (WGS) entry which is preliminary data.</text>
</comment>
<keyword evidence="2" id="KW-1185">Reference proteome</keyword>
<gene>
    <name evidence="1" type="ORF">FDK22_14550</name>
</gene>
<accession>A0A5R8XXH8</accession>
<dbReference type="AlphaFoldDB" id="A0A5R8XXH8"/>
<evidence type="ECO:0000313" key="2">
    <source>
        <dbReference type="Proteomes" id="UP000308901"/>
    </source>
</evidence>
<evidence type="ECO:0000313" key="1">
    <source>
        <dbReference type="EMBL" id="TLP35869.1"/>
    </source>
</evidence>
<dbReference type="EMBL" id="VANU01000007">
    <property type="protein sequence ID" value="TLP35869.1"/>
    <property type="molecule type" value="Genomic_DNA"/>
</dbReference>
<dbReference type="OrthoDB" id="5344234at2"/>
<reference evidence="1 2" key="1">
    <citation type="submission" date="2019-05" db="EMBL/GenBank/DDBJ databases">
        <title>Arcobacter sp. nov., isolated from sea sediment.</title>
        <authorList>
            <person name="Kim W."/>
        </authorList>
    </citation>
    <scope>NUCLEOTIDE SEQUENCE [LARGE SCALE GENOMIC DNA]</scope>
    <source>
        <strain evidence="1 2">CAU 1517</strain>
    </source>
</reference>
<name>A0A5R8XXH8_9BACT</name>
<organism evidence="1 2">
    <name type="scientific">Arcobacter arenosus</name>
    <dbReference type="NCBI Taxonomy" id="2576037"/>
    <lineage>
        <taxon>Bacteria</taxon>
        <taxon>Pseudomonadati</taxon>
        <taxon>Campylobacterota</taxon>
        <taxon>Epsilonproteobacteria</taxon>
        <taxon>Campylobacterales</taxon>
        <taxon>Arcobacteraceae</taxon>
        <taxon>Arcobacter</taxon>
    </lineage>
</organism>
<proteinExistence type="predicted"/>